<dbReference type="InterPro" id="IPR013766">
    <property type="entry name" value="Thioredoxin_domain"/>
</dbReference>
<evidence type="ECO:0000313" key="2">
    <source>
        <dbReference type="EMBL" id="OJH41684.1"/>
    </source>
</evidence>
<dbReference type="InterPro" id="IPR013740">
    <property type="entry name" value="Redoxin"/>
</dbReference>
<dbReference type="RefSeq" id="WP_071895660.1">
    <property type="nucleotide sequence ID" value="NZ_MPIN01000001.1"/>
</dbReference>
<dbReference type="PROSITE" id="PS51352">
    <property type="entry name" value="THIOREDOXIN_2"/>
    <property type="match status" value="1"/>
</dbReference>
<organism evidence="2 3">
    <name type="scientific">Cystobacter ferrugineus</name>
    <dbReference type="NCBI Taxonomy" id="83449"/>
    <lineage>
        <taxon>Bacteria</taxon>
        <taxon>Pseudomonadati</taxon>
        <taxon>Myxococcota</taxon>
        <taxon>Myxococcia</taxon>
        <taxon>Myxococcales</taxon>
        <taxon>Cystobacterineae</taxon>
        <taxon>Archangiaceae</taxon>
        <taxon>Cystobacter</taxon>
    </lineage>
</organism>
<dbReference type="CDD" id="cd02966">
    <property type="entry name" value="TlpA_like_family"/>
    <property type="match status" value="1"/>
</dbReference>
<accession>A0A1L9BHC0</accession>
<dbReference type="PANTHER" id="PTHR42852:SF17">
    <property type="entry name" value="THIOREDOXIN-LIKE PROTEIN HI_1115"/>
    <property type="match status" value="1"/>
</dbReference>
<sequence>MKRVGRALGLALVLALAGCHHTPEAPLPGQAATSPYLRALWLPAVGPAPWNWRALPGKVVLVSFFASWSFPSLAQLPTLQALQKEHGAQGFQVVLVGLDLDGALTLAPFAEQYALEFPVLVSDTSLQQGQSAFGLIPALPATFLLDRQGQVAGAWQGMAGHGALSEAVQTLLKR</sequence>
<dbReference type="PANTHER" id="PTHR42852">
    <property type="entry name" value="THIOL:DISULFIDE INTERCHANGE PROTEIN DSBE"/>
    <property type="match status" value="1"/>
</dbReference>
<gene>
    <name evidence="2" type="ORF">BON30_00075</name>
</gene>
<proteinExistence type="predicted"/>
<dbReference type="InterPro" id="IPR036249">
    <property type="entry name" value="Thioredoxin-like_sf"/>
</dbReference>
<comment type="caution">
    <text evidence="2">The sequence shown here is derived from an EMBL/GenBank/DDBJ whole genome shotgun (WGS) entry which is preliminary data.</text>
</comment>
<dbReference type="InterPro" id="IPR050553">
    <property type="entry name" value="Thioredoxin_ResA/DsbE_sf"/>
</dbReference>
<dbReference type="AlphaFoldDB" id="A0A1L9BHC0"/>
<keyword evidence="3" id="KW-1185">Reference proteome</keyword>
<dbReference type="STRING" id="83449.BON30_00075"/>
<dbReference type="SUPFAM" id="SSF52833">
    <property type="entry name" value="Thioredoxin-like"/>
    <property type="match status" value="1"/>
</dbReference>
<dbReference type="Gene3D" id="3.40.30.10">
    <property type="entry name" value="Glutaredoxin"/>
    <property type="match status" value="1"/>
</dbReference>
<evidence type="ECO:0000259" key="1">
    <source>
        <dbReference type="PROSITE" id="PS51352"/>
    </source>
</evidence>
<dbReference type="GO" id="GO:0016491">
    <property type="term" value="F:oxidoreductase activity"/>
    <property type="evidence" value="ECO:0007669"/>
    <property type="project" value="InterPro"/>
</dbReference>
<dbReference type="Pfam" id="PF08534">
    <property type="entry name" value="Redoxin"/>
    <property type="match status" value="1"/>
</dbReference>
<name>A0A1L9BHC0_9BACT</name>
<dbReference type="EMBL" id="MPIN01000001">
    <property type="protein sequence ID" value="OJH41684.1"/>
    <property type="molecule type" value="Genomic_DNA"/>
</dbReference>
<evidence type="ECO:0000313" key="3">
    <source>
        <dbReference type="Proteomes" id="UP000182229"/>
    </source>
</evidence>
<reference evidence="3" key="1">
    <citation type="submission" date="2016-11" db="EMBL/GenBank/DDBJ databases">
        <authorList>
            <person name="Shukria A."/>
            <person name="Stevens D.C."/>
        </authorList>
    </citation>
    <scope>NUCLEOTIDE SEQUENCE [LARGE SCALE GENOMIC DNA]</scope>
    <source>
        <strain evidence="3">Cbfe23</strain>
    </source>
</reference>
<protein>
    <submittedName>
        <fullName evidence="2">Thioredoxin</fullName>
    </submittedName>
</protein>
<reference evidence="2 3" key="2">
    <citation type="submission" date="2016-12" db="EMBL/GenBank/DDBJ databases">
        <title>Draft Genome Sequence of Cystobacter ferrugineus Strain Cbfe23.</title>
        <authorList>
            <person name="Akbar S."/>
            <person name="Dowd S.E."/>
            <person name="Stevens D.C."/>
        </authorList>
    </citation>
    <scope>NUCLEOTIDE SEQUENCE [LARGE SCALE GENOMIC DNA]</scope>
    <source>
        <strain evidence="2 3">Cbfe23</strain>
    </source>
</reference>
<feature type="domain" description="Thioredoxin" evidence="1">
    <location>
        <begin position="26"/>
        <end position="173"/>
    </location>
</feature>
<dbReference type="PROSITE" id="PS51257">
    <property type="entry name" value="PROKAR_LIPOPROTEIN"/>
    <property type="match status" value="1"/>
</dbReference>
<dbReference type="Proteomes" id="UP000182229">
    <property type="component" value="Unassembled WGS sequence"/>
</dbReference>